<dbReference type="Gene3D" id="3.40.50.720">
    <property type="entry name" value="NAD(P)-binding Rossmann-like Domain"/>
    <property type="match status" value="1"/>
</dbReference>
<dbReference type="Pfam" id="PF00390">
    <property type="entry name" value="malic"/>
    <property type="match status" value="1"/>
</dbReference>
<dbReference type="GO" id="GO:0006108">
    <property type="term" value="P:malate metabolic process"/>
    <property type="evidence" value="ECO:0007669"/>
    <property type="project" value="TreeGrafter"/>
</dbReference>
<dbReference type="InterPro" id="IPR012302">
    <property type="entry name" value="Malic_NAD-bd"/>
</dbReference>
<dbReference type="EMBL" id="SDRB02010609">
    <property type="protein sequence ID" value="THG05443.1"/>
    <property type="molecule type" value="Genomic_DNA"/>
</dbReference>
<gene>
    <name evidence="4" type="ORF">TEA_001838</name>
</gene>
<dbReference type="Proteomes" id="UP000306102">
    <property type="component" value="Unassembled WGS sequence"/>
</dbReference>
<evidence type="ECO:0000313" key="4">
    <source>
        <dbReference type="EMBL" id="THG05443.1"/>
    </source>
</evidence>
<dbReference type="SUPFAM" id="SSF53223">
    <property type="entry name" value="Aminoacid dehydrogenase-like, N-terminal domain"/>
    <property type="match status" value="1"/>
</dbReference>
<dbReference type="SUPFAM" id="SSF56235">
    <property type="entry name" value="N-terminal nucleophile aminohydrolases (Ntn hydrolases)"/>
    <property type="match status" value="1"/>
</dbReference>
<organism evidence="4 5">
    <name type="scientific">Camellia sinensis var. sinensis</name>
    <name type="common">China tea</name>
    <dbReference type="NCBI Taxonomy" id="542762"/>
    <lineage>
        <taxon>Eukaryota</taxon>
        <taxon>Viridiplantae</taxon>
        <taxon>Streptophyta</taxon>
        <taxon>Embryophyta</taxon>
        <taxon>Tracheophyta</taxon>
        <taxon>Spermatophyta</taxon>
        <taxon>Magnoliopsida</taxon>
        <taxon>eudicotyledons</taxon>
        <taxon>Gunneridae</taxon>
        <taxon>Pentapetalae</taxon>
        <taxon>asterids</taxon>
        <taxon>Ericales</taxon>
        <taxon>Theaceae</taxon>
        <taxon>Camellia</taxon>
    </lineage>
</organism>
<dbReference type="InterPro" id="IPR046346">
    <property type="entry name" value="Aminoacid_DH-like_N_sf"/>
</dbReference>
<protein>
    <recommendedName>
        <fullName evidence="3">Malic enzyme NAD-binding domain-containing protein</fullName>
    </recommendedName>
</protein>
<dbReference type="PANTHER" id="PTHR23406:SF73">
    <property type="entry name" value="NAD-DEPENDENT MALIC ENZYME 2, MITOCHONDRIAL"/>
    <property type="match status" value="1"/>
</dbReference>
<dbReference type="GO" id="GO:0051287">
    <property type="term" value="F:NAD binding"/>
    <property type="evidence" value="ECO:0007669"/>
    <property type="project" value="InterPro"/>
</dbReference>
<dbReference type="STRING" id="542762.A0A4S4DQQ9"/>
<feature type="domain" description="Malic enzyme NAD-binding" evidence="3">
    <location>
        <begin position="313"/>
        <end position="544"/>
    </location>
</feature>
<dbReference type="GO" id="GO:0005739">
    <property type="term" value="C:mitochondrion"/>
    <property type="evidence" value="ECO:0007669"/>
    <property type="project" value="TreeGrafter"/>
</dbReference>
<evidence type="ECO:0000256" key="1">
    <source>
        <dbReference type="ARBA" id="ARBA00001946"/>
    </source>
</evidence>
<evidence type="ECO:0000256" key="2">
    <source>
        <dbReference type="ARBA" id="ARBA00008785"/>
    </source>
</evidence>
<dbReference type="InterPro" id="IPR036291">
    <property type="entry name" value="NAD(P)-bd_dom_sf"/>
</dbReference>
<proteinExistence type="inferred from homology"/>
<dbReference type="AlphaFoldDB" id="A0A4S4DQQ9"/>
<dbReference type="Gene3D" id="3.40.50.10380">
    <property type="entry name" value="Malic enzyme, N-terminal domain"/>
    <property type="match status" value="1"/>
</dbReference>
<name>A0A4S4DQQ9_CAMSN</name>
<dbReference type="InterPro" id="IPR001891">
    <property type="entry name" value="Malic_OxRdtase"/>
</dbReference>
<dbReference type="Pfam" id="PF03949">
    <property type="entry name" value="Malic_M"/>
    <property type="match status" value="1"/>
</dbReference>
<dbReference type="InterPro" id="IPR037062">
    <property type="entry name" value="Malic_N_dom_sf"/>
</dbReference>
<evidence type="ECO:0000259" key="3">
    <source>
        <dbReference type="SMART" id="SM00919"/>
    </source>
</evidence>
<dbReference type="PRINTS" id="PR00072">
    <property type="entry name" value="MALOXRDTASE"/>
</dbReference>
<keyword evidence="5" id="KW-1185">Reference proteome</keyword>
<dbReference type="PANTHER" id="PTHR23406">
    <property type="entry name" value="MALIC ENZYME-RELATED"/>
    <property type="match status" value="1"/>
</dbReference>
<dbReference type="SMART" id="SM00919">
    <property type="entry name" value="Malic_M"/>
    <property type="match status" value="1"/>
</dbReference>
<dbReference type="InterPro" id="IPR012301">
    <property type="entry name" value="Malic_N_dom"/>
</dbReference>
<comment type="caution">
    <text evidence="4">The sequence shown here is derived from an EMBL/GenBank/DDBJ whole genome shotgun (WGS) entry which is preliminary data.</text>
</comment>
<dbReference type="SUPFAM" id="SSF51735">
    <property type="entry name" value="NAD(P)-binding Rossmann-fold domains"/>
    <property type="match status" value="1"/>
</dbReference>
<dbReference type="GO" id="GO:0004471">
    <property type="term" value="F:malate dehydrogenase (decarboxylating) (NAD+) activity"/>
    <property type="evidence" value="ECO:0007669"/>
    <property type="project" value="TreeGrafter"/>
</dbReference>
<accession>A0A4S4DQQ9</accession>
<comment type="similarity">
    <text evidence="2">Belongs to the malic enzymes family.</text>
</comment>
<dbReference type="InterPro" id="IPR029055">
    <property type="entry name" value="Ntn_hydrolases_N"/>
</dbReference>
<evidence type="ECO:0000313" key="5">
    <source>
        <dbReference type="Proteomes" id="UP000306102"/>
    </source>
</evidence>
<dbReference type="GO" id="GO:0016787">
    <property type="term" value="F:hydrolase activity"/>
    <property type="evidence" value="ECO:0007669"/>
    <property type="project" value="InterPro"/>
</dbReference>
<comment type="cofactor">
    <cofactor evidence="1">
        <name>Mg(2+)</name>
        <dbReference type="ChEBI" id="CHEBI:18420"/>
    </cofactor>
</comment>
<reference evidence="4 5" key="1">
    <citation type="journal article" date="2018" name="Proc. Natl. Acad. Sci. U.S.A.">
        <title>Draft genome sequence of Camellia sinensis var. sinensis provides insights into the evolution of the tea genome and tea quality.</title>
        <authorList>
            <person name="Wei C."/>
            <person name="Yang H."/>
            <person name="Wang S."/>
            <person name="Zhao J."/>
            <person name="Liu C."/>
            <person name="Gao L."/>
            <person name="Xia E."/>
            <person name="Lu Y."/>
            <person name="Tai Y."/>
            <person name="She G."/>
            <person name="Sun J."/>
            <person name="Cao H."/>
            <person name="Tong W."/>
            <person name="Gao Q."/>
            <person name="Li Y."/>
            <person name="Deng W."/>
            <person name="Jiang X."/>
            <person name="Wang W."/>
            <person name="Chen Q."/>
            <person name="Zhang S."/>
            <person name="Li H."/>
            <person name="Wu J."/>
            <person name="Wang P."/>
            <person name="Li P."/>
            <person name="Shi C."/>
            <person name="Zheng F."/>
            <person name="Jian J."/>
            <person name="Huang B."/>
            <person name="Shan D."/>
            <person name="Shi M."/>
            <person name="Fang C."/>
            <person name="Yue Y."/>
            <person name="Li F."/>
            <person name="Li D."/>
            <person name="Wei S."/>
            <person name="Han B."/>
            <person name="Jiang C."/>
            <person name="Yin Y."/>
            <person name="Xia T."/>
            <person name="Zhang Z."/>
            <person name="Bennetzen J.L."/>
            <person name="Zhao S."/>
            <person name="Wan X."/>
        </authorList>
    </citation>
    <scope>NUCLEOTIDE SEQUENCE [LARGE SCALE GENOMIC DNA]</scope>
    <source>
        <strain evidence="5">cv. Shuchazao</strain>
        <tissue evidence="4">Leaf</tissue>
    </source>
</reference>
<sequence length="651" mass="71206">MGLLNALLVQQRNQANLLHVTCLETNLIMDGDSGAFRAVGVVPVNNQQVSGMVSNCCFVGQGTNIGVNTAGLNTSHWLVTERAKRQWEKYKSMLDDAKAMKAEIDGELSSSTRANAALSEVLPCDHLKTYGDHGQLCTLNVSEDAIGDICVDTKGHIACGASSGGIALKAGPGSACMKVLCSIMQDSSEHGPNKSAGTLVVSILRITKQQNKTDIDQFATRTDKTLNPNRIKYFILLRVLIEAPEVLSKDNHLGLQQPWLEGEEYLSIVDEFMEAIHTRWPKAIVQFEDFQMKWAFERLQRYQKRFCMFNNDIQGTAGVALAGLLGTVRAQDLPLTDFVDQKIVVVGAGSVELGVFNMVAQGCFKNGRSWSKSSGLITTERKGVDPAAAPFAKAPWEIEGLGLREGANLVKVVLKAMRESDSPKLAIFAMSNLTVNAECTVVDAFNHGGENIGLVCINKLIGLTLLSHYVANATNNSIVSIYPSSSMCCPITLTFANHILVVREWKRLEWEALLSGALLILDGMLQAVSECGSFTKFEDMNALKSKCKVRENEEKKIGRISQGRGGEACLQIGNGGGGGYILAEKMREMDMNDVDHVLDIEEVLHNYLHLTCPVYLDIVDNFFVDMYSEFLIPKPSVTITNSSRKLGPLKF</sequence>